<keyword evidence="3" id="KW-1133">Transmembrane helix</keyword>
<name>A0A9Q1IN47_SYNKA</name>
<proteinExistence type="predicted"/>
<dbReference type="InterPro" id="IPR004031">
    <property type="entry name" value="PMP22/EMP/MP20/Claudin"/>
</dbReference>
<keyword evidence="7" id="KW-1185">Reference proteome</keyword>
<evidence type="ECO:0000256" key="5">
    <source>
        <dbReference type="SAM" id="MobiDB-lite"/>
    </source>
</evidence>
<dbReference type="OrthoDB" id="9990458at2759"/>
<evidence type="ECO:0000256" key="3">
    <source>
        <dbReference type="ARBA" id="ARBA00022989"/>
    </source>
</evidence>
<reference evidence="6" key="1">
    <citation type="journal article" date="2023" name="Science">
        <title>Genome structures resolve the early diversification of teleost fishes.</title>
        <authorList>
            <person name="Parey E."/>
            <person name="Louis A."/>
            <person name="Montfort J."/>
            <person name="Bouchez O."/>
            <person name="Roques C."/>
            <person name="Iampietro C."/>
            <person name="Lluch J."/>
            <person name="Castinel A."/>
            <person name="Donnadieu C."/>
            <person name="Desvignes T."/>
            <person name="Floi Bucao C."/>
            <person name="Jouanno E."/>
            <person name="Wen M."/>
            <person name="Mejri S."/>
            <person name="Dirks R."/>
            <person name="Jansen H."/>
            <person name="Henkel C."/>
            <person name="Chen W.J."/>
            <person name="Zahm M."/>
            <person name="Cabau C."/>
            <person name="Klopp C."/>
            <person name="Thompson A.W."/>
            <person name="Robinson-Rechavi M."/>
            <person name="Braasch I."/>
            <person name="Lecointre G."/>
            <person name="Bobe J."/>
            <person name="Postlethwait J.H."/>
            <person name="Berthelot C."/>
            <person name="Roest Crollius H."/>
            <person name="Guiguen Y."/>
        </authorList>
    </citation>
    <scope>NUCLEOTIDE SEQUENCE</scope>
    <source>
        <strain evidence="6">WJC10195</strain>
    </source>
</reference>
<dbReference type="GO" id="GO:0032281">
    <property type="term" value="C:AMPA glutamate receptor complex"/>
    <property type="evidence" value="ECO:0007669"/>
    <property type="project" value="TreeGrafter"/>
</dbReference>
<evidence type="ECO:0000313" key="6">
    <source>
        <dbReference type="EMBL" id="KAJ8345763.1"/>
    </source>
</evidence>
<organism evidence="6 7">
    <name type="scientific">Synaphobranchus kaupii</name>
    <name type="common">Kaup's arrowtooth eel</name>
    <dbReference type="NCBI Taxonomy" id="118154"/>
    <lineage>
        <taxon>Eukaryota</taxon>
        <taxon>Metazoa</taxon>
        <taxon>Chordata</taxon>
        <taxon>Craniata</taxon>
        <taxon>Vertebrata</taxon>
        <taxon>Euteleostomi</taxon>
        <taxon>Actinopterygii</taxon>
        <taxon>Neopterygii</taxon>
        <taxon>Teleostei</taxon>
        <taxon>Anguilliformes</taxon>
        <taxon>Synaphobranchidae</taxon>
        <taxon>Synaphobranchus</taxon>
    </lineage>
</organism>
<dbReference type="Pfam" id="PF00822">
    <property type="entry name" value="PMP22_Claudin"/>
    <property type="match status" value="1"/>
</dbReference>
<gene>
    <name evidence="6" type="ORF">SKAU_G00299560</name>
</gene>
<sequence length="217" mass="22680">MAQRLCKRVGFGCDTVAVDLDIQAAATAVLQAGSGSGGAPTSSSSSSRLYVDLMTIAVGTDYWLYSRGVCKIKSVSENETSKKNEEVMTHSGLWRTCCLEAAPPSTPSPGKLAHTPEPGSVKTTAEGAIRPSADARTHARTSVREACAARGQMAPPLRGATPFAHSAVSRSDTRGNLKESARTKRRSSRASGQALFDPDGSCANRPPTSVVSGRTRG</sequence>
<protein>
    <submittedName>
        <fullName evidence="6">Uncharacterized protein</fullName>
    </submittedName>
</protein>
<keyword evidence="4" id="KW-0472">Membrane</keyword>
<dbReference type="GO" id="GO:0098970">
    <property type="term" value="P:postsynaptic neurotransmitter receptor diffusion trapping"/>
    <property type="evidence" value="ECO:0007669"/>
    <property type="project" value="TreeGrafter"/>
</dbReference>
<dbReference type="EMBL" id="JAINUF010000012">
    <property type="protein sequence ID" value="KAJ8345763.1"/>
    <property type="molecule type" value="Genomic_DNA"/>
</dbReference>
<dbReference type="Proteomes" id="UP001152622">
    <property type="component" value="Chromosome 12"/>
</dbReference>
<comment type="caution">
    <text evidence="6">The sequence shown here is derived from an EMBL/GenBank/DDBJ whole genome shotgun (WGS) entry which is preliminary data.</text>
</comment>
<dbReference type="GO" id="GO:0098839">
    <property type="term" value="C:postsynaptic density membrane"/>
    <property type="evidence" value="ECO:0007669"/>
    <property type="project" value="TreeGrafter"/>
</dbReference>
<evidence type="ECO:0000256" key="2">
    <source>
        <dbReference type="ARBA" id="ARBA00022692"/>
    </source>
</evidence>
<evidence type="ECO:0000313" key="7">
    <source>
        <dbReference type="Proteomes" id="UP001152622"/>
    </source>
</evidence>
<evidence type="ECO:0000256" key="1">
    <source>
        <dbReference type="ARBA" id="ARBA00004141"/>
    </source>
</evidence>
<dbReference type="GO" id="GO:0005245">
    <property type="term" value="F:voltage-gated calcium channel activity"/>
    <property type="evidence" value="ECO:0007669"/>
    <property type="project" value="TreeGrafter"/>
</dbReference>
<dbReference type="Gene3D" id="1.20.140.150">
    <property type="match status" value="1"/>
</dbReference>
<dbReference type="GO" id="GO:0016247">
    <property type="term" value="F:channel regulator activity"/>
    <property type="evidence" value="ECO:0007669"/>
    <property type="project" value="TreeGrafter"/>
</dbReference>
<accession>A0A9Q1IN47</accession>
<dbReference type="InterPro" id="IPR051072">
    <property type="entry name" value="CACNG_subunit"/>
</dbReference>
<comment type="subcellular location">
    <subcellularLocation>
        <location evidence="1">Membrane</location>
        <topology evidence="1">Multi-pass membrane protein</topology>
    </subcellularLocation>
</comment>
<feature type="region of interest" description="Disordered" evidence="5">
    <location>
        <begin position="104"/>
        <end position="217"/>
    </location>
</feature>
<dbReference type="GO" id="GO:0098943">
    <property type="term" value="P:neurotransmitter receptor transport, postsynaptic endosome to lysosome"/>
    <property type="evidence" value="ECO:0007669"/>
    <property type="project" value="TreeGrafter"/>
</dbReference>
<evidence type="ECO:0000256" key="4">
    <source>
        <dbReference type="ARBA" id="ARBA00023136"/>
    </source>
</evidence>
<dbReference type="PANTHER" id="PTHR12107">
    <property type="entry name" value="VOLTAGE-DEPENDENT CALCIUM CHANNEL GAMMA SUBUNIT"/>
    <property type="match status" value="1"/>
</dbReference>
<dbReference type="GO" id="GO:0019226">
    <property type="term" value="P:transmission of nerve impulse"/>
    <property type="evidence" value="ECO:0007669"/>
    <property type="project" value="TreeGrafter"/>
</dbReference>
<dbReference type="GO" id="GO:0099590">
    <property type="term" value="P:neurotransmitter receptor internalization"/>
    <property type="evidence" value="ECO:0007669"/>
    <property type="project" value="TreeGrafter"/>
</dbReference>
<dbReference type="GO" id="GO:0051968">
    <property type="term" value="P:positive regulation of synaptic transmission, glutamatergic"/>
    <property type="evidence" value="ECO:0007669"/>
    <property type="project" value="TreeGrafter"/>
</dbReference>
<feature type="compositionally biased region" description="Basic and acidic residues" evidence="5">
    <location>
        <begin position="171"/>
        <end position="182"/>
    </location>
</feature>
<dbReference type="AlphaFoldDB" id="A0A9Q1IN47"/>
<feature type="compositionally biased region" description="Polar residues" evidence="5">
    <location>
        <begin position="206"/>
        <end position="217"/>
    </location>
</feature>
<dbReference type="PANTHER" id="PTHR12107:SF1">
    <property type="entry name" value="VOLTAGE-DEPENDENT CALCIUM CHANNEL GAMMA-2 SUBUNIT"/>
    <property type="match status" value="1"/>
</dbReference>
<keyword evidence="2" id="KW-0812">Transmembrane</keyword>